<keyword evidence="4 9" id="KW-0812">Transmembrane</keyword>
<evidence type="ECO:0000256" key="4">
    <source>
        <dbReference type="ARBA" id="ARBA00022692"/>
    </source>
</evidence>
<keyword evidence="5 9" id="KW-1133">Transmembrane helix</keyword>
<dbReference type="Pfam" id="PF00691">
    <property type="entry name" value="OmpA"/>
    <property type="match status" value="1"/>
</dbReference>
<name>A0ABT8FFT7_9ACTN</name>
<evidence type="ECO:0000256" key="2">
    <source>
        <dbReference type="ARBA" id="ARBA00008914"/>
    </source>
</evidence>
<dbReference type="InterPro" id="IPR050330">
    <property type="entry name" value="Bact_OuterMem_StrucFunc"/>
</dbReference>
<comment type="caution">
    <text evidence="11">The sequence shown here is derived from an EMBL/GenBank/DDBJ whole genome shotgun (WGS) entry which is preliminary data.</text>
</comment>
<organism evidence="11 12">
    <name type="scientific">Nocardioides oceani</name>
    <dbReference type="NCBI Taxonomy" id="3058369"/>
    <lineage>
        <taxon>Bacteria</taxon>
        <taxon>Bacillati</taxon>
        <taxon>Actinomycetota</taxon>
        <taxon>Actinomycetes</taxon>
        <taxon>Propionibacteriales</taxon>
        <taxon>Nocardioidaceae</taxon>
        <taxon>Nocardioides</taxon>
    </lineage>
</organism>
<evidence type="ECO:0000256" key="9">
    <source>
        <dbReference type="SAM" id="Phobius"/>
    </source>
</evidence>
<dbReference type="Pfam" id="PF13677">
    <property type="entry name" value="MotB_plug"/>
    <property type="match status" value="1"/>
</dbReference>
<feature type="region of interest" description="Disordered" evidence="8">
    <location>
        <begin position="278"/>
        <end position="297"/>
    </location>
</feature>
<feature type="domain" description="OmpA-like" evidence="10">
    <location>
        <begin position="147"/>
        <end position="268"/>
    </location>
</feature>
<dbReference type="InterPro" id="IPR025713">
    <property type="entry name" value="MotB-like_N_dom"/>
</dbReference>
<evidence type="ECO:0000256" key="8">
    <source>
        <dbReference type="SAM" id="MobiDB-lite"/>
    </source>
</evidence>
<feature type="region of interest" description="Disordered" evidence="8">
    <location>
        <begin position="1"/>
        <end position="20"/>
    </location>
</feature>
<feature type="compositionally biased region" description="Polar residues" evidence="8">
    <location>
        <begin position="286"/>
        <end position="297"/>
    </location>
</feature>
<evidence type="ECO:0000313" key="12">
    <source>
        <dbReference type="Proteomes" id="UP001168620"/>
    </source>
</evidence>
<evidence type="ECO:0000256" key="1">
    <source>
        <dbReference type="ARBA" id="ARBA00004162"/>
    </source>
</evidence>
<evidence type="ECO:0000256" key="7">
    <source>
        <dbReference type="PROSITE-ProRule" id="PRU00473"/>
    </source>
</evidence>
<dbReference type="PANTHER" id="PTHR30329:SF21">
    <property type="entry name" value="LIPOPROTEIN YIAD-RELATED"/>
    <property type="match status" value="1"/>
</dbReference>
<protein>
    <submittedName>
        <fullName evidence="11">Flagellar motor protein MotB</fullName>
    </submittedName>
</protein>
<reference evidence="11" key="1">
    <citation type="submission" date="2023-06" db="EMBL/GenBank/DDBJ databases">
        <title>Draft genome sequence of Nocardioides sp. SOB77.</title>
        <authorList>
            <person name="Zhang G."/>
        </authorList>
    </citation>
    <scope>NUCLEOTIDE SEQUENCE</scope>
    <source>
        <strain evidence="11">SOB77</strain>
    </source>
</reference>
<evidence type="ECO:0000256" key="3">
    <source>
        <dbReference type="ARBA" id="ARBA00022475"/>
    </source>
</evidence>
<gene>
    <name evidence="11" type="ORF">QWY28_11390</name>
</gene>
<dbReference type="Proteomes" id="UP001168620">
    <property type="component" value="Unassembled WGS sequence"/>
</dbReference>
<evidence type="ECO:0000256" key="6">
    <source>
        <dbReference type="ARBA" id="ARBA00023136"/>
    </source>
</evidence>
<sequence length="297" mass="32723">MAHPVRSRRHRPHEEEEHENHERWMVTYADMITLLMVLFIVLFAMGQTDVEKFKALKASLAVGFGQESAVLDGSSSLLQQPGTQAVTQVAPKVPRPVAADGQVDRTVATRNAARRELARLRTVEARIRQALRQRGLESDVRTTYDERGLVVSLVSKHVVFRNDLATLSARGERVVDAVGPVLADLPDRLEIAGNTNQVDVRPAYFDTDWDLSSARAVTVLRRLEERLGVRTDRLSVAGYGRTRPLVDPARRGSQVVNKRVDIVVLSPAEASVRELLPELAADGTRSPATPTTSGDAS</sequence>
<dbReference type="PANTHER" id="PTHR30329">
    <property type="entry name" value="STATOR ELEMENT OF FLAGELLAR MOTOR COMPLEX"/>
    <property type="match status" value="1"/>
</dbReference>
<feature type="transmembrane region" description="Helical" evidence="9">
    <location>
        <begin position="25"/>
        <end position="45"/>
    </location>
</feature>
<dbReference type="PROSITE" id="PS51123">
    <property type="entry name" value="OMPA_2"/>
    <property type="match status" value="1"/>
</dbReference>
<proteinExistence type="inferred from homology"/>
<keyword evidence="11" id="KW-0966">Cell projection</keyword>
<comment type="similarity">
    <text evidence="2">Belongs to the MotB family.</text>
</comment>
<keyword evidence="3" id="KW-1003">Cell membrane</keyword>
<dbReference type="Gene3D" id="3.30.1330.60">
    <property type="entry name" value="OmpA-like domain"/>
    <property type="match status" value="1"/>
</dbReference>
<dbReference type="SUPFAM" id="SSF103088">
    <property type="entry name" value="OmpA-like"/>
    <property type="match status" value="1"/>
</dbReference>
<evidence type="ECO:0000256" key="5">
    <source>
        <dbReference type="ARBA" id="ARBA00022989"/>
    </source>
</evidence>
<dbReference type="RefSeq" id="WP_300952668.1">
    <property type="nucleotide sequence ID" value="NZ_JAUHJQ010000004.1"/>
</dbReference>
<accession>A0ABT8FFT7</accession>
<dbReference type="CDD" id="cd07185">
    <property type="entry name" value="OmpA_C-like"/>
    <property type="match status" value="1"/>
</dbReference>
<comment type="subcellular location">
    <subcellularLocation>
        <location evidence="1">Cell membrane</location>
        <topology evidence="1">Single-pass membrane protein</topology>
    </subcellularLocation>
</comment>
<feature type="compositionally biased region" description="Basic residues" evidence="8">
    <location>
        <begin position="1"/>
        <end position="11"/>
    </location>
</feature>
<keyword evidence="11" id="KW-0969">Cilium</keyword>
<keyword evidence="11" id="KW-0282">Flagellum</keyword>
<evidence type="ECO:0000259" key="10">
    <source>
        <dbReference type="PROSITE" id="PS51123"/>
    </source>
</evidence>
<dbReference type="EMBL" id="JAUHJQ010000004">
    <property type="protein sequence ID" value="MDN4173551.1"/>
    <property type="molecule type" value="Genomic_DNA"/>
</dbReference>
<dbReference type="InterPro" id="IPR006665">
    <property type="entry name" value="OmpA-like"/>
</dbReference>
<dbReference type="InterPro" id="IPR036737">
    <property type="entry name" value="OmpA-like_sf"/>
</dbReference>
<evidence type="ECO:0000313" key="11">
    <source>
        <dbReference type="EMBL" id="MDN4173551.1"/>
    </source>
</evidence>
<keyword evidence="12" id="KW-1185">Reference proteome</keyword>
<keyword evidence="6 7" id="KW-0472">Membrane</keyword>